<protein>
    <recommendedName>
        <fullName evidence="5">Putative 3-methyladenine DNA glycosylase</fullName>
        <ecNumber evidence="5">3.2.2.-</ecNumber>
    </recommendedName>
</protein>
<dbReference type="InterPro" id="IPR036995">
    <property type="entry name" value="MPG_sf"/>
</dbReference>
<dbReference type="PANTHER" id="PTHR10429:SF0">
    <property type="entry name" value="DNA-3-METHYLADENINE GLYCOSYLASE"/>
    <property type="match status" value="1"/>
</dbReference>
<dbReference type="PATRIC" id="fig|1441730.3.peg.3650"/>
<evidence type="ECO:0000256" key="3">
    <source>
        <dbReference type="ARBA" id="ARBA00022801"/>
    </source>
</evidence>
<dbReference type="GO" id="GO:0003905">
    <property type="term" value="F:alkylbase DNA N-glycosylase activity"/>
    <property type="evidence" value="ECO:0007669"/>
    <property type="project" value="InterPro"/>
</dbReference>
<dbReference type="EC" id="3.2.2.-" evidence="5"/>
<accession>A0A0V9UID4</accession>
<evidence type="ECO:0000256" key="4">
    <source>
        <dbReference type="ARBA" id="ARBA00023204"/>
    </source>
</evidence>
<dbReference type="InterPro" id="IPR011034">
    <property type="entry name" value="Formyl_transferase-like_C_sf"/>
</dbReference>
<dbReference type="GO" id="GO:0006284">
    <property type="term" value="P:base-excision repair"/>
    <property type="evidence" value="ECO:0007669"/>
    <property type="project" value="InterPro"/>
</dbReference>
<organism evidence="6 7">
    <name type="scientific">Rhodococcus pyridinivorans KG-16</name>
    <dbReference type="NCBI Taxonomy" id="1441730"/>
    <lineage>
        <taxon>Bacteria</taxon>
        <taxon>Bacillati</taxon>
        <taxon>Actinomycetota</taxon>
        <taxon>Actinomycetes</taxon>
        <taxon>Mycobacteriales</taxon>
        <taxon>Nocardiaceae</taxon>
        <taxon>Rhodococcus</taxon>
    </lineage>
</organism>
<evidence type="ECO:0000256" key="5">
    <source>
        <dbReference type="HAMAP-Rule" id="MF_00527"/>
    </source>
</evidence>
<evidence type="ECO:0000256" key="2">
    <source>
        <dbReference type="ARBA" id="ARBA00022763"/>
    </source>
</evidence>
<dbReference type="EMBL" id="AZXY01000008">
    <property type="protein sequence ID" value="KSZ57739.1"/>
    <property type="molecule type" value="Genomic_DNA"/>
</dbReference>
<comment type="caution">
    <text evidence="6">The sequence shown here is derived from an EMBL/GenBank/DDBJ whole genome shotgun (WGS) entry which is preliminary data.</text>
</comment>
<reference evidence="7" key="1">
    <citation type="submission" date="2015-01" db="EMBL/GenBank/DDBJ databases">
        <title>Draft genome sequence of Rhodococcus pyridinivorans strain KG-16, a hydrocarbon-degrading bacterium.</title>
        <authorList>
            <person name="Aggarwal R.K."/>
            <person name="Dawar C."/>
        </authorList>
    </citation>
    <scope>NUCLEOTIDE SEQUENCE [LARGE SCALE GENOMIC DNA]</scope>
    <source>
        <strain evidence="7">KG-16</strain>
    </source>
</reference>
<dbReference type="Gene3D" id="3.10.300.10">
    <property type="entry name" value="Methylpurine-DNA glycosylase (MPG)"/>
    <property type="match status" value="1"/>
</dbReference>
<keyword evidence="4 5" id="KW-0234">DNA repair</keyword>
<dbReference type="NCBIfam" id="TIGR00567">
    <property type="entry name" value="3mg"/>
    <property type="match status" value="1"/>
</dbReference>
<evidence type="ECO:0000313" key="6">
    <source>
        <dbReference type="EMBL" id="KSZ57739.1"/>
    </source>
</evidence>
<proteinExistence type="inferred from homology"/>
<sequence length="216" mass="22819">MEHRLSRNRRSVRGELEGLDPVEAAEALLGATVRVGETAVLLTEVEAYGGPEDGPWPDPAAHSYRGPTPRNSVMFGPAGHLYVYRSYGLHFCANISLGPDGTAAAVLLRGGEVIEGEQAVRSRRTSGTPFANLARGPGNLAAALGLDLADNGIDVDASDARVRMELPAEPLVGEVARGPRVGISVAADRPWRLWVRGAIGVSAYRRSPRAPAAPRA</sequence>
<dbReference type="SUPFAM" id="SSF50486">
    <property type="entry name" value="FMT C-terminal domain-like"/>
    <property type="match status" value="1"/>
</dbReference>
<keyword evidence="3 5" id="KW-0378">Hydrolase</keyword>
<dbReference type="HAMAP" id="MF_00527">
    <property type="entry name" value="3MGH"/>
    <property type="match status" value="1"/>
</dbReference>
<dbReference type="InterPro" id="IPR003180">
    <property type="entry name" value="MPG"/>
</dbReference>
<dbReference type="CDD" id="cd00540">
    <property type="entry name" value="AAG"/>
    <property type="match status" value="1"/>
</dbReference>
<gene>
    <name evidence="6" type="ORF">Z045_17495</name>
</gene>
<name>A0A0V9UID4_9NOCA</name>
<evidence type="ECO:0000313" key="7">
    <source>
        <dbReference type="Proteomes" id="UP000053060"/>
    </source>
</evidence>
<dbReference type="AlphaFoldDB" id="A0A0V9UID4"/>
<reference evidence="6 7" key="2">
    <citation type="journal article" date="2016" name="Genome Announc.">
        <title>Draft Genome Sequence of a Versatile Hydrocarbon-Degrading Bacterium, Rhodococcus pyridinivorans Strain KG-16, Collected from Oil Fields in India.</title>
        <authorList>
            <person name="Aggarwal R.K."/>
            <person name="Dawar C."/>
            <person name="Phanindranath R."/>
            <person name="Mutnuri L."/>
            <person name="Dayal A.M."/>
        </authorList>
    </citation>
    <scope>NUCLEOTIDE SEQUENCE [LARGE SCALE GENOMIC DNA]</scope>
    <source>
        <strain evidence="6 7">KG-16</strain>
    </source>
</reference>
<dbReference type="Pfam" id="PF02245">
    <property type="entry name" value="Pur_DNA_glyco"/>
    <property type="match status" value="1"/>
</dbReference>
<dbReference type="PANTHER" id="PTHR10429">
    <property type="entry name" value="DNA-3-METHYLADENINE GLYCOSYLASE"/>
    <property type="match status" value="1"/>
</dbReference>
<dbReference type="RefSeq" id="WP_060652962.1">
    <property type="nucleotide sequence ID" value="NZ_AZXY01000008.1"/>
</dbReference>
<comment type="similarity">
    <text evidence="1 5">Belongs to the DNA glycosylase MPG family.</text>
</comment>
<keyword evidence="2 5" id="KW-0227">DNA damage</keyword>
<dbReference type="Proteomes" id="UP000053060">
    <property type="component" value="Unassembled WGS sequence"/>
</dbReference>
<evidence type="ECO:0000256" key="1">
    <source>
        <dbReference type="ARBA" id="ARBA00009232"/>
    </source>
</evidence>
<dbReference type="NCBIfam" id="NF002003">
    <property type="entry name" value="PRK00802.1-3"/>
    <property type="match status" value="1"/>
</dbReference>
<dbReference type="GO" id="GO:0003677">
    <property type="term" value="F:DNA binding"/>
    <property type="evidence" value="ECO:0007669"/>
    <property type="project" value="InterPro"/>
</dbReference>